<protein>
    <submittedName>
        <fullName evidence="1">Uncharacterized protein</fullName>
    </submittedName>
</protein>
<dbReference type="EMBL" id="WQMT02000002">
    <property type="protein sequence ID" value="KAG9225612.1"/>
    <property type="molecule type" value="Genomic_DNA"/>
</dbReference>
<comment type="caution">
    <text evidence="1">The sequence shown here is derived from an EMBL/GenBank/DDBJ whole genome shotgun (WGS) entry which is preliminary data.</text>
</comment>
<proteinExistence type="predicted"/>
<name>A0ACB7J4V2_PLECO</name>
<keyword evidence="2" id="KW-1185">Reference proteome</keyword>
<organism evidence="1 2">
    <name type="scientific">Pleurotus cornucopiae</name>
    <name type="common">Cornucopia mushroom</name>
    <dbReference type="NCBI Taxonomy" id="5321"/>
    <lineage>
        <taxon>Eukaryota</taxon>
        <taxon>Fungi</taxon>
        <taxon>Dikarya</taxon>
        <taxon>Basidiomycota</taxon>
        <taxon>Agaricomycotina</taxon>
        <taxon>Agaricomycetes</taxon>
        <taxon>Agaricomycetidae</taxon>
        <taxon>Agaricales</taxon>
        <taxon>Pleurotineae</taxon>
        <taxon>Pleurotaceae</taxon>
        <taxon>Pleurotus</taxon>
    </lineage>
</organism>
<sequence length="180" mass="20090">MTTQDAARAAGWYRFEQVEQYIPNEHKLFRASSPNYMGFDGSLSLTPAAIQFIKDQGIGGLVSFNQCSYTDAEQKSLKEAGISFLHLPVKDFTAASTDQLDHLYRFFLEHGATLVHCGYGHGRTGTGVTAIQLYITSGQHPSEDEWAPVNHVEKEVQMEALRELRAKLEKCDVRAIATHI</sequence>
<gene>
    <name evidence="1" type="ORF">CCMSSC00406_0003115</name>
</gene>
<reference evidence="1 2" key="1">
    <citation type="journal article" date="2021" name="Appl. Environ. Microbiol.">
        <title>Genetic linkage and physical mapping for an oyster mushroom Pleurotus cornucopiae and QTL analysis for the trait cap color.</title>
        <authorList>
            <person name="Zhang Y."/>
            <person name="Gao W."/>
            <person name="Sonnenberg A."/>
            <person name="Chen Q."/>
            <person name="Zhang J."/>
            <person name="Huang C."/>
        </authorList>
    </citation>
    <scope>NUCLEOTIDE SEQUENCE [LARGE SCALE GENOMIC DNA]</scope>
    <source>
        <strain evidence="1">CCMSSC00406</strain>
    </source>
</reference>
<accession>A0ACB7J4V2</accession>
<evidence type="ECO:0000313" key="2">
    <source>
        <dbReference type="Proteomes" id="UP000824881"/>
    </source>
</evidence>
<evidence type="ECO:0000313" key="1">
    <source>
        <dbReference type="EMBL" id="KAG9225612.1"/>
    </source>
</evidence>
<dbReference type="Proteomes" id="UP000824881">
    <property type="component" value="Unassembled WGS sequence"/>
</dbReference>